<sequence>MKHTLVALLIAGLLPFSAQAEGEKVKRYVVTFPAGEHVTYQGKFAGHFPNGLPVGIGSGLYFTGQQGDNLMFTTVTDRGPNADAPLVGEKEAKIFASPDFAPLMMDIRVSAKAAEAMNPRPLHDAEGKITGLPLPADFIGTTNETALNDALQPLSSNQRGLDTEGIVPDGKGGFWLCDEYGPFLIHVDASGKILQKFGPTPTDNEHSVASGLPNIIKWRQPNRGFEGLTRLPDGTIVMAVQSTLDIDGKTKNKAQFTRLVMFNPETQTSRMVGYPINIDSYKKARNAKIGDIVALDNQRILLIEQGADKDKQVQNRIYLVDFSKASDLTPFDAEGKSPEFDDRAQLEKRGITLAHKQELVDLRKLGWQQEKVEGLALIDKQTLAVINDNDFGLQSKLNAPVKAKDKADDYQATADGKLTREGKAVETTLTIEPLQKPEADTELWLITLAQPLK</sequence>
<dbReference type="OrthoDB" id="384721at2"/>
<comment type="caution">
    <text evidence="3">The sequence shown here is derived from an EMBL/GenBank/DDBJ whole genome shotgun (WGS) entry which is preliminary data.</text>
</comment>
<dbReference type="EMBL" id="SMBY01000001">
    <property type="protein sequence ID" value="TCV08555.1"/>
    <property type="molecule type" value="Genomic_DNA"/>
</dbReference>
<dbReference type="Pfam" id="PF13449">
    <property type="entry name" value="Phytase-like"/>
    <property type="match status" value="1"/>
</dbReference>
<gene>
    <name evidence="3" type="ORF">EDC54_10155</name>
</gene>
<dbReference type="PANTHER" id="PTHR37957">
    <property type="entry name" value="BLR7070 PROTEIN"/>
    <property type="match status" value="1"/>
</dbReference>
<evidence type="ECO:0000256" key="1">
    <source>
        <dbReference type="SAM" id="SignalP"/>
    </source>
</evidence>
<evidence type="ECO:0000259" key="2">
    <source>
        <dbReference type="Pfam" id="PF13449"/>
    </source>
</evidence>
<dbReference type="AlphaFoldDB" id="A0A4R3VNH4"/>
<feature type="signal peptide" evidence="1">
    <location>
        <begin position="1"/>
        <end position="20"/>
    </location>
</feature>
<organism evidence="3 4">
    <name type="scientific">Samsonia erythrinae</name>
    <dbReference type="NCBI Taxonomy" id="160434"/>
    <lineage>
        <taxon>Bacteria</taxon>
        <taxon>Pseudomonadati</taxon>
        <taxon>Pseudomonadota</taxon>
        <taxon>Gammaproteobacteria</taxon>
        <taxon>Enterobacterales</taxon>
        <taxon>Pectobacteriaceae</taxon>
        <taxon>Samsonia</taxon>
    </lineage>
</organism>
<protein>
    <submittedName>
        <fullName evidence="3">Phytase-like protein with esterase activity</fullName>
    </submittedName>
</protein>
<evidence type="ECO:0000313" key="3">
    <source>
        <dbReference type="EMBL" id="TCV08555.1"/>
    </source>
</evidence>
<dbReference type="RefSeq" id="WP_132452138.1">
    <property type="nucleotide sequence ID" value="NZ_JAWIZJ010000001.1"/>
</dbReference>
<keyword evidence="1" id="KW-0732">Signal</keyword>
<keyword evidence="4" id="KW-1185">Reference proteome</keyword>
<feature type="domain" description="Phytase-like" evidence="2">
    <location>
        <begin position="94"/>
        <end position="391"/>
    </location>
</feature>
<dbReference type="Proteomes" id="UP000295433">
    <property type="component" value="Unassembled WGS sequence"/>
</dbReference>
<accession>A0A4R3VNH4</accession>
<feature type="chain" id="PRO_5020276497" evidence="1">
    <location>
        <begin position="21"/>
        <end position="453"/>
    </location>
</feature>
<dbReference type="PANTHER" id="PTHR37957:SF1">
    <property type="entry name" value="PHYTASE-LIKE DOMAIN-CONTAINING PROTEIN"/>
    <property type="match status" value="1"/>
</dbReference>
<name>A0A4R3VNH4_9GAMM</name>
<dbReference type="InterPro" id="IPR027372">
    <property type="entry name" value="Phytase-like_dom"/>
</dbReference>
<reference evidence="3 4" key="1">
    <citation type="submission" date="2019-03" db="EMBL/GenBank/DDBJ databases">
        <title>Genomic Encyclopedia of Type Strains, Phase IV (KMG-IV): sequencing the most valuable type-strain genomes for metagenomic binning, comparative biology and taxonomic classification.</title>
        <authorList>
            <person name="Goeker M."/>
        </authorList>
    </citation>
    <scope>NUCLEOTIDE SEQUENCE [LARGE SCALE GENOMIC DNA]</scope>
    <source>
        <strain evidence="3 4">DSM 16730</strain>
    </source>
</reference>
<proteinExistence type="predicted"/>
<evidence type="ECO:0000313" key="4">
    <source>
        <dbReference type="Proteomes" id="UP000295433"/>
    </source>
</evidence>